<keyword evidence="2" id="KW-0012">Acyltransferase</keyword>
<proteinExistence type="predicted"/>
<dbReference type="EC" id="2.3.1.-" evidence="2"/>
<dbReference type="SUPFAM" id="SSF69593">
    <property type="entry name" value="Glycerol-3-phosphate (1)-acyltransferase"/>
    <property type="match status" value="1"/>
</dbReference>
<keyword evidence="3" id="KW-1185">Reference proteome</keyword>
<dbReference type="InterPro" id="IPR002123">
    <property type="entry name" value="Plipid/glycerol_acylTrfase"/>
</dbReference>
<reference evidence="2 3" key="1">
    <citation type="submission" date="2023-10" db="EMBL/GenBank/DDBJ databases">
        <title>Novel methanotroph of the genus Methylocapsa from a subarctic wetland.</title>
        <authorList>
            <person name="Belova S.E."/>
            <person name="Oshkin I.Y."/>
            <person name="Miroshnikov K."/>
            <person name="Dedysh S.N."/>
        </authorList>
    </citation>
    <scope>NUCLEOTIDE SEQUENCE [LARGE SCALE GENOMIC DNA]</scope>
    <source>
        <strain evidence="2 3">RX1</strain>
    </source>
</reference>
<keyword evidence="2" id="KW-0808">Transferase</keyword>
<sequence length="306" mass="33893">MDDYLFSYAAPSDPPVKRQLIRFVEKATGQPALKRLYLANRRHPRPSESFWAAAVRSLALDVLYDEKALARLPRTGPVVFVANHPYGVLDGIVISWLVQKVRPDFVVLTHAVLTRAEEVRDFILPIDFTDSPEALETNLKSRAAARTQLDKGGAVIVFPAGAVSTAPDQLGRRPAIDSRWQPFVAQLIQRSKATVAPIWFGGQNSRLFQIASHVSQTLRISLIFREVKTRIGTSLPVAIGAPIAFEDIAHIKDRQALADILMARTYALALHPPAPSPAPKARLGAKLRGKLRKLRRLAARARRPPH</sequence>
<protein>
    <submittedName>
        <fullName evidence="2">Lysophospholipid acyltransferase family protein</fullName>
        <ecNumber evidence="2">2.3.1.-</ecNumber>
    </submittedName>
</protein>
<dbReference type="Proteomes" id="UP001626536">
    <property type="component" value="Chromosome"/>
</dbReference>
<dbReference type="GO" id="GO:0016746">
    <property type="term" value="F:acyltransferase activity"/>
    <property type="evidence" value="ECO:0007669"/>
    <property type="project" value="UniProtKB-KW"/>
</dbReference>
<accession>A0ABZ0HUC7</accession>
<evidence type="ECO:0000313" key="2">
    <source>
        <dbReference type="EMBL" id="WOJ89491.1"/>
    </source>
</evidence>
<name>A0ABZ0HUC7_9HYPH</name>
<evidence type="ECO:0000259" key="1">
    <source>
        <dbReference type="SMART" id="SM00563"/>
    </source>
</evidence>
<gene>
    <name evidence="2" type="ORF">RZS28_17120</name>
</gene>
<dbReference type="Pfam" id="PF19576">
    <property type="entry name" value="Acyltransf_2"/>
    <property type="match status" value="1"/>
</dbReference>
<dbReference type="RefSeq" id="WP_407338936.1">
    <property type="nucleotide sequence ID" value="NZ_CP136862.1"/>
</dbReference>
<dbReference type="EMBL" id="CP136862">
    <property type="protein sequence ID" value="WOJ89491.1"/>
    <property type="molecule type" value="Genomic_DNA"/>
</dbReference>
<dbReference type="CDD" id="cd07986">
    <property type="entry name" value="LPLAT_ACT14924-like"/>
    <property type="match status" value="1"/>
</dbReference>
<feature type="domain" description="Phospholipid/glycerol acyltransferase" evidence="1">
    <location>
        <begin position="78"/>
        <end position="203"/>
    </location>
</feature>
<dbReference type="InterPro" id="IPR045746">
    <property type="entry name" value="ACT14924-like_Acyltransf_dom"/>
</dbReference>
<organism evidence="2 3">
    <name type="scientific">Methylocapsa polymorpha</name>
    <dbReference type="NCBI Taxonomy" id="3080828"/>
    <lineage>
        <taxon>Bacteria</taxon>
        <taxon>Pseudomonadati</taxon>
        <taxon>Pseudomonadota</taxon>
        <taxon>Alphaproteobacteria</taxon>
        <taxon>Hyphomicrobiales</taxon>
        <taxon>Beijerinckiaceae</taxon>
        <taxon>Methylocapsa</taxon>
    </lineage>
</organism>
<dbReference type="SMART" id="SM00563">
    <property type="entry name" value="PlsC"/>
    <property type="match status" value="1"/>
</dbReference>
<evidence type="ECO:0000313" key="3">
    <source>
        <dbReference type="Proteomes" id="UP001626536"/>
    </source>
</evidence>